<gene>
    <name evidence="2" type="ORF">PENSTE_c012G07471</name>
</gene>
<reference evidence="3" key="1">
    <citation type="journal article" date="2017" name="Nat. Microbiol.">
        <title>Global analysis of biosynthetic gene clusters reveals vast potential of secondary metabolite production in Penicillium species.</title>
        <authorList>
            <person name="Nielsen J.C."/>
            <person name="Grijseels S."/>
            <person name="Prigent S."/>
            <person name="Ji B."/>
            <person name="Dainat J."/>
            <person name="Nielsen K.F."/>
            <person name="Frisvad J.C."/>
            <person name="Workman M."/>
            <person name="Nielsen J."/>
        </authorList>
    </citation>
    <scope>NUCLEOTIDE SEQUENCE [LARGE SCALE GENOMIC DNA]</scope>
    <source>
        <strain evidence="3">IBT 24891</strain>
    </source>
</reference>
<evidence type="ECO:0000313" key="2">
    <source>
        <dbReference type="EMBL" id="OQE21148.1"/>
    </source>
</evidence>
<proteinExistence type="predicted"/>
<protein>
    <submittedName>
        <fullName evidence="2">Uncharacterized protein</fullName>
    </submittedName>
</protein>
<dbReference type="PANTHER" id="PTHR37490:SF3">
    <property type="entry name" value="DUF3431 DOMAIN CONTAINING PROTEIN"/>
    <property type="match status" value="1"/>
</dbReference>
<dbReference type="STRING" id="303698.A0A1V6T4B1"/>
<dbReference type="OrthoDB" id="426718at2759"/>
<evidence type="ECO:0000313" key="3">
    <source>
        <dbReference type="Proteomes" id="UP000191285"/>
    </source>
</evidence>
<organism evidence="2 3">
    <name type="scientific">Penicillium steckii</name>
    <dbReference type="NCBI Taxonomy" id="303698"/>
    <lineage>
        <taxon>Eukaryota</taxon>
        <taxon>Fungi</taxon>
        <taxon>Dikarya</taxon>
        <taxon>Ascomycota</taxon>
        <taxon>Pezizomycotina</taxon>
        <taxon>Eurotiomycetes</taxon>
        <taxon>Eurotiomycetidae</taxon>
        <taxon>Eurotiales</taxon>
        <taxon>Aspergillaceae</taxon>
        <taxon>Penicillium</taxon>
    </lineage>
</organism>
<dbReference type="EMBL" id="MLKD01000012">
    <property type="protein sequence ID" value="OQE21148.1"/>
    <property type="molecule type" value="Genomic_DNA"/>
</dbReference>
<dbReference type="AlphaFoldDB" id="A0A1V6T4B1"/>
<sequence>MRARPRRALFQLIIFTFILGTIIYLNRPQSKAKYFPWAKIRYQTRATTTPSQIGICPDLSTSKKPALVVSHVKSDGIPSWLDKLTDKYTLCIYDVDNSDSDNDNHAGSHNEKSSSSHLAVPANRGHEAMAYLTFLIDNYKNIPSSGAVFIHGSRWAWHNDAPDYDNAALLRDLDISAALAPLGYHNLRCDWSAGTCSSKVPAQGSLEMRLQSAVAPWSARAASDMALSGALASIFGGVEANAWKQAILGRNDAVRAQCCAQFVVSRERVWQHTREEYIALRQWLLDGSLRGEANSRSGVSSRRDQDGVVAPVDDKVAGRILSYLWHILFAEIGSDGLIGLESLNKAACPSAEECYCRLYGRCKLQCPNSGSCRGQYSIPKYYKLPDDWADTHE</sequence>
<dbReference type="InterPro" id="IPR021838">
    <property type="entry name" value="DUF3431"/>
</dbReference>
<evidence type="ECO:0000256" key="1">
    <source>
        <dbReference type="SAM" id="Phobius"/>
    </source>
</evidence>
<dbReference type="Pfam" id="PF11913">
    <property type="entry name" value="DUF3431"/>
    <property type="match status" value="1"/>
</dbReference>
<keyword evidence="1" id="KW-1133">Transmembrane helix</keyword>
<name>A0A1V6T4B1_9EURO</name>
<feature type="transmembrane region" description="Helical" evidence="1">
    <location>
        <begin position="7"/>
        <end position="25"/>
    </location>
</feature>
<keyword evidence="3" id="KW-1185">Reference proteome</keyword>
<accession>A0A1V6T4B1</accession>
<dbReference type="Proteomes" id="UP000191285">
    <property type="component" value="Unassembled WGS sequence"/>
</dbReference>
<keyword evidence="1" id="KW-0472">Membrane</keyword>
<keyword evidence="1" id="KW-0812">Transmembrane</keyword>
<dbReference type="PANTHER" id="PTHR37490">
    <property type="entry name" value="EXPRESSED PROTEIN"/>
    <property type="match status" value="1"/>
</dbReference>
<comment type="caution">
    <text evidence="2">The sequence shown here is derived from an EMBL/GenBank/DDBJ whole genome shotgun (WGS) entry which is preliminary data.</text>
</comment>